<dbReference type="GeneID" id="70246382"/>
<dbReference type="RefSeq" id="XP_046071972.1">
    <property type="nucleotide sequence ID" value="XM_046216095.1"/>
</dbReference>
<feature type="transmembrane region" description="Helical" evidence="2">
    <location>
        <begin position="121"/>
        <end position="148"/>
    </location>
</feature>
<dbReference type="InterPro" id="IPR056019">
    <property type="entry name" value="DUF7598"/>
</dbReference>
<accession>A0AAD4KQU1</accession>
<keyword evidence="5" id="KW-1185">Reference proteome</keyword>
<feature type="transmembrane region" description="Helical" evidence="2">
    <location>
        <begin position="88"/>
        <end position="109"/>
    </location>
</feature>
<evidence type="ECO:0000259" key="3">
    <source>
        <dbReference type="Pfam" id="PF24535"/>
    </source>
</evidence>
<evidence type="ECO:0000313" key="5">
    <source>
        <dbReference type="Proteomes" id="UP001201262"/>
    </source>
</evidence>
<keyword evidence="2" id="KW-1133">Transmembrane helix</keyword>
<dbReference type="EMBL" id="JAJTJA010000006">
    <property type="protein sequence ID" value="KAH8697271.1"/>
    <property type="molecule type" value="Genomic_DNA"/>
</dbReference>
<feature type="transmembrane region" description="Helical" evidence="2">
    <location>
        <begin position="15"/>
        <end position="40"/>
    </location>
</feature>
<keyword evidence="2" id="KW-0472">Membrane</keyword>
<name>A0AAD4KQU1_9EURO</name>
<sequence length="256" mass="27759">MAGLFKKSLAGPGFVILNIIRGINIIAFLDIIAASVAMLIKISINNNFFFFEAVNHVVTAVLSIFLILSELPILDDFFTRRCPQLSNTAGFAPLALVMVVLGVSVVGNLNNNDYSEKELGMSFWQVVASAGILSMTMGIVNFIASFIFADSSDGENPITARQVRANGRLAQKSNSQNPHQRSFKLPLNRADTLPTYGASTRSMSMRNNNSNGLRLPIKISSPVREQGDNISKSGSETHPTPPDLAHHPALNPSEFV</sequence>
<proteinExistence type="predicted"/>
<comment type="caution">
    <text evidence="4">The sequence shown here is derived from an EMBL/GenBank/DDBJ whole genome shotgun (WGS) entry which is preliminary data.</text>
</comment>
<feature type="domain" description="DUF7598" evidence="3">
    <location>
        <begin position="13"/>
        <end position="147"/>
    </location>
</feature>
<dbReference type="Pfam" id="PF24535">
    <property type="entry name" value="DUF7598"/>
    <property type="match status" value="1"/>
</dbReference>
<evidence type="ECO:0000256" key="1">
    <source>
        <dbReference type="SAM" id="MobiDB-lite"/>
    </source>
</evidence>
<feature type="region of interest" description="Disordered" evidence="1">
    <location>
        <begin position="194"/>
        <end position="256"/>
    </location>
</feature>
<dbReference type="Proteomes" id="UP001201262">
    <property type="component" value="Unassembled WGS sequence"/>
</dbReference>
<protein>
    <recommendedName>
        <fullName evidence="3">DUF7598 domain-containing protein</fullName>
    </recommendedName>
</protein>
<organism evidence="4 5">
    <name type="scientific">Talaromyces proteolyticus</name>
    <dbReference type="NCBI Taxonomy" id="1131652"/>
    <lineage>
        <taxon>Eukaryota</taxon>
        <taxon>Fungi</taxon>
        <taxon>Dikarya</taxon>
        <taxon>Ascomycota</taxon>
        <taxon>Pezizomycotina</taxon>
        <taxon>Eurotiomycetes</taxon>
        <taxon>Eurotiomycetidae</taxon>
        <taxon>Eurotiales</taxon>
        <taxon>Trichocomaceae</taxon>
        <taxon>Talaromyces</taxon>
        <taxon>Talaromyces sect. Bacilispori</taxon>
    </lineage>
</organism>
<evidence type="ECO:0000313" key="4">
    <source>
        <dbReference type="EMBL" id="KAH8697271.1"/>
    </source>
</evidence>
<feature type="transmembrane region" description="Helical" evidence="2">
    <location>
        <begin position="47"/>
        <end position="68"/>
    </location>
</feature>
<reference evidence="4" key="1">
    <citation type="submission" date="2021-12" db="EMBL/GenBank/DDBJ databases">
        <title>Convergent genome expansion in fungi linked to evolution of root-endophyte symbiosis.</title>
        <authorList>
            <consortium name="DOE Joint Genome Institute"/>
            <person name="Ke Y.-H."/>
            <person name="Bonito G."/>
            <person name="Liao H.-L."/>
            <person name="Looney B."/>
            <person name="Rojas-Flechas A."/>
            <person name="Nash J."/>
            <person name="Hameed K."/>
            <person name="Schadt C."/>
            <person name="Martin F."/>
            <person name="Crous P.W."/>
            <person name="Miettinen O."/>
            <person name="Magnuson J.K."/>
            <person name="Labbe J."/>
            <person name="Jacobson D."/>
            <person name="Doktycz M.J."/>
            <person name="Veneault-Fourrey C."/>
            <person name="Kuo A."/>
            <person name="Mondo S."/>
            <person name="Calhoun S."/>
            <person name="Riley R."/>
            <person name="Ohm R."/>
            <person name="LaButti K."/>
            <person name="Andreopoulos B."/>
            <person name="Pangilinan J."/>
            <person name="Nolan M."/>
            <person name="Tritt A."/>
            <person name="Clum A."/>
            <person name="Lipzen A."/>
            <person name="Daum C."/>
            <person name="Barry K."/>
            <person name="Grigoriev I.V."/>
            <person name="Vilgalys R."/>
        </authorList>
    </citation>
    <scope>NUCLEOTIDE SEQUENCE</scope>
    <source>
        <strain evidence="4">PMI_201</strain>
    </source>
</reference>
<gene>
    <name evidence="4" type="ORF">BGW36DRAFT_378347</name>
</gene>
<feature type="compositionally biased region" description="Low complexity" evidence="1">
    <location>
        <begin position="199"/>
        <end position="211"/>
    </location>
</feature>
<feature type="compositionally biased region" description="Polar residues" evidence="1">
    <location>
        <begin position="228"/>
        <end position="238"/>
    </location>
</feature>
<evidence type="ECO:0000256" key="2">
    <source>
        <dbReference type="SAM" id="Phobius"/>
    </source>
</evidence>
<dbReference type="AlphaFoldDB" id="A0AAD4KQU1"/>
<keyword evidence="2" id="KW-0812">Transmembrane</keyword>